<sequence>MSAPNWKSAPTPLKEVPVHPDVREKEKEKIRNDVEFYESIRLDLNKKSASTAHKEAKAAWEKHTNKSTWTNHGLITRRQEEAYLSTKAGLDIQGNNAKESETVGFFEIWLPTQFSEKQFFLKSQFGVRARKGPEEQVDNLLGYITVHMLQQPMMMIEAKRHPKRREHMTPAEITALENQVEKYCRKWLTDNAHIPFLYAVTCASTEMRFWMMERKRDMERAKMVGLWEPDKRTWDEYRDPGLDCDADIISAAINLIKDHPNGSDFALTTTSDSQSQSDRAPSAVPSRATGGTSGSRRGTPSGDSRGDRTRSRDRRDNRSDDQPSSQEETPEERSERHKRRERAKELEKRNEDEGKGKGKGKGKETRRSERGDREKERGERREMSDKPRSLQPSAPIDVSRSTSKGDPRRSNTSIDERGRLASSSSPEYPAQVPIRERDRRERGDTDRGERVSTKDGKRVEASSSSKTTESRKRDFQARRTDSLSTVPPTSSDDLHSSSSDNRAPRSKSKKRAEGATADAGRKKRDKPSGSG</sequence>
<feature type="compositionally biased region" description="Basic and acidic residues" evidence="1">
    <location>
        <begin position="434"/>
        <end position="460"/>
    </location>
</feature>
<evidence type="ECO:0000313" key="3">
    <source>
        <dbReference type="Proteomes" id="UP000783213"/>
    </source>
</evidence>
<reference evidence="2 3" key="1">
    <citation type="journal article" date="2020" name="Genome Biol. Evol.">
        <title>Comparative genomics of Sclerotiniaceae.</title>
        <authorList>
            <person name="Valero Jimenez C.A."/>
            <person name="Steentjes M."/>
            <person name="Scholten O.E."/>
            <person name="Van Kan J.A.L."/>
        </authorList>
    </citation>
    <scope>NUCLEOTIDE SEQUENCE [LARGE SCALE GENOMIC DNA]</scope>
    <source>
        <strain evidence="2 3">B1</strain>
    </source>
</reference>
<feature type="region of interest" description="Disordered" evidence="1">
    <location>
        <begin position="265"/>
        <end position="531"/>
    </location>
</feature>
<gene>
    <name evidence="2" type="ORF">EAE98_006628</name>
</gene>
<protein>
    <recommendedName>
        <fullName evidence="4">YqaJ viral recombinase domain-containing protein</fullName>
    </recommendedName>
</protein>
<feature type="compositionally biased region" description="Low complexity" evidence="1">
    <location>
        <begin position="285"/>
        <end position="303"/>
    </location>
</feature>
<feature type="compositionally biased region" description="Low complexity" evidence="1">
    <location>
        <begin position="268"/>
        <end position="278"/>
    </location>
</feature>
<dbReference type="RefSeq" id="XP_038809496.1">
    <property type="nucleotide sequence ID" value="XM_038954251.1"/>
</dbReference>
<dbReference type="GeneID" id="62233402"/>
<feature type="compositionally biased region" description="Basic and acidic residues" evidence="1">
    <location>
        <begin position="468"/>
        <end position="481"/>
    </location>
</feature>
<feature type="compositionally biased region" description="Basic and acidic residues" evidence="1">
    <location>
        <begin position="304"/>
        <end position="321"/>
    </location>
</feature>
<proteinExistence type="predicted"/>
<organism evidence="2 3">
    <name type="scientific">Botrytis deweyae</name>
    <dbReference type="NCBI Taxonomy" id="2478750"/>
    <lineage>
        <taxon>Eukaryota</taxon>
        <taxon>Fungi</taxon>
        <taxon>Dikarya</taxon>
        <taxon>Ascomycota</taxon>
        <taxon>Pezizomycotina</taxon>
        <taxon>Leotiomycetes</taxon>
        <taxon>Helotiales</taxon>
        <taxon>Sclerotiniaceae</taxon>
        <taxon>Botrytis</taxon>
    </lineage>
</organism>
<feature type="compositionally biased region" description="Basic and acidic residues" evidence="1">
    <location>
        <begin position="342"/>
        <end position="388"/>
    </location>
</feature>
<comment type="caution">
    <text evidence="2">The sequence shown here is derived from an EMBL/GenBank/DDBJ whole genome shotgun (WGS) entry which is preliminary data.</text>
</comment>
<dbReference type="EMBL" id="RCSX01000014">
    <property type="protein sequence ID" value="KAF7926333.1"/>
    <property type="molecule type" value="Genomic_DNA"/>
</dbReference>
<dbReference type="Proteomes" id="UP000783213">
    <property type="component" value="Unassembled WGS sequence"/>
</dbReference>
<feature type="region of interest" description="Disordered" evidence="1">
    <location>
        <begin position="1"/>
        <end position="27"/>
    </location>
</feature>
<feature type="compositionally biased region" description="Basic and acidic residues" evidence="1">
    <location>
        <begin position="16"/>
        <end position="27"/>
    </location>
</feature>
<name>A0ABQ7IK32_9HELO</name>
<accession>A0ABQ7IK32</accession>
<keyword evidence="3" id="KW-1185">Reference proteome</keyword>
<evidence type="ECO:0000313" key="2">
    <source>
        <dbReference type="EMBL" id="KAF7926333.1"/>
    </source>
</evidence>
<feature type="compositionally biased region" description="Basic and acidic residues" evidence="1">
    <location>
        <begin position="403"/>
        <end position="419"/>
    </location>
</feature>
<evidence type="ECO:0008006" key="4">
    <source>
        <dbReference type="Google" id="ProtNLM"/>
    </source>
</evidence>
<evidence type="ECO:0000256" key="1">
    <source>
        <dbReference type="SAM" id="MobiDB-lite"/>
    </source>
</evidence>